<dbReference type="InterPro" id="IPR007736">
    <property type="entry name" value="Caleosin-related"/>
</dbReference>
<accession>A0ABD2S371</accession>
<dbReference type="EMBL" id="JBJKTR010000016">
    <property type="protein sequence ID" value="KAL3338484.1"/>
    <property type="molecule type" value="Genomic_DNA"/>
</dbReference>
<reference evidence="2 3" key="1">
    <citation type="submission" date="2024-05" db="EMBL/GenBank/DDBJ databases">
        <title>De novo assembly of an allotetraploid wild potato.</title>
        <authorList>
            <person name="Hosaka A.J."/>
        </authorList>
    </citation>
    <scope>NUCLEOTIDE SEQUENCE [LARGE SCALE GENOMIC DNA]</scope>
    <source>
        <tissue evidence="2">Young leaves</tissue>
    </source>
</reference>
<dbReference type="PANTHER" id="PTHR31495">
    <property type="entry name" value="PEROXYGENASE 3-RELATED"/>
    <property type="match status" value="1"/>
</dbReference>
<sequence length="194" mass="22184">MASSTSCSQANGIMRDNHELTPLEKHVMFFDINNDGIIYPSETYQAFRKMGRGIFRSMFAAVLIHFNLSHKTRPGKCPSLLFPIVVENIKYAIHGSDSGAYDSEGRFVPEKFEEIFKKHANQNADSLTYNEVKELLKTNRKPKDYYGWANAFVDWNSLYDLGKNKNEILTKETVKAVYDGSLFEQIAKEHASKE</sequence>
<comment type="similarity">
    <text evidence="1">Belongs to the caleosin family.</text>
</comment>
<dbReference type="InterPro" id="IPR011992">
    <property type="entry name" value="EF-hand-dom_pair"/>
</dbReference>
<comment type="caution">
    <text evidence="2">The sequence shown here is derived from an EMBL/GenBank/DDBJ whole genome shotgun (WGS) entry which is preliminary data.</text>
</comment>
<keyword evidence="3" id="KW-1185">Reference proteome</keyword>
<dbReference type="SUPFAM" id="SSF47473">
    <property type="entry name" value="EF-hand"/>
    <property type="match status" value="1"/>
</dbReference>
<name>A0ABD2S371_9SOLN</name>
<proteinExistence type="inferred from homology"/>
<evidence type="ECO:0000256" key="1">
    <source>
        <dbReference type="ARBA" id="ARBA00006765"/>
    </source>
</evidence>
<evidence type="ECO:0000313" key="3">
    <source>
        <dbReference type="Proteomes" id="UP001627284"/>
    </source>
</evidence>
<evidence type="ECO:0000313" key="2">
    <source>
        <dbReference type="EMBL" id="KAL3338484.1"/>
    </source>
</evidence>
<dbReference type="PANTHER" id="PTHR31495:SF24">
    <property type="entry name" value="PEROXYGENASE 5-RELATED"/>
    <property type="match status" value="1"/>
</dbReference>
<dbReference type="Proteomes" id="UP001627284">
    <property type="component" value="Unassembled WGS sequence"/>
</dbReference>
<dbReference type="Pfam" id="PF05042">
    <property type="entry name" value="Caleosin"/>
    <property type="match status" value="1"/>
</dbReference>
<organism evidence="2 3">
    <name type="scientific">Solanum stoloniferum</name>
    <dbReference type="NCBI Taxonomy" id="62892"/>
    <lineage>
        <taxon>Eukaryota</taxon>
        <taxon>Viridiplantae</taxon>
        <taxon>Streptophyta</taxon>
        <taxon>Embryophyta</taxon>
        <taxon>Tracheophyta</taxon>
        <taxon>Spermatophyta</taxon>
        <taxon>Magnoliopsida</taxon>
        <taxon>eudicotyledons</taxon>
        <taxon>Gunneridae</taxon>
        <taxon>Pentapetalae</taxon>
        <taxon>asterids</taxon>
        <taxon>lamiids</taxon>
        <taxon>Solanales</taxon>
        <taxon>Solanaceae</taxon>
        <taxon>Solanoideae</taxon>
        <taxon>Solaneae</taxon>
        <taxon>Solanum</taxon>
    </lineage>
</organism>
<evidence type="ECO:0008006" key="4">
    <source>
        <dbReference type="Google" id="ProtNLM"/>
    </source>
</evidence>
<dbReference type="AlphaFoldDB" id="A0ABD2S371"/>
<gene>
    <name evidence="2" type="ORF">AABB24_027550</name>
</gene>
<protein>
    <recommendedName>
        <fullName evidence="4">Peroxygenase 5</fullName>
    </recommendedName>
</protein>